<dbReference type="Gene3D" id="3.40.630.10">
    <property type="entry name" value="Zn peptidases"/>
    <property type="match status" value="1"/>
</dbReference>
<feature type="chain" id="PRO_5045356682" evidence="1">
    <location>
        <begin position="20"/>
        <end position="533"/>
    </location>
</feature>
<evidence type="ECO:0000313" key="2">
    <source>
        <dbReference type="EMBL" id="GAT49925.1"/>
    </source>
</evidence>
<evidence type="ECO:0000313" key="3">
    <source>
        <dbReference type="Proteomes" id="UP000815677"/>
    </source>
</evidence>
<accession>A0ABQ0LFN3</accession>
<evidence type="ECO:0000256" key="1">
    <source>
        <dbReference type="SAM" id="SignalP"/>
    </source>
</evidence>
<gene>
    <name evidence="2" type="ORF">MCHLO_07209</name>
</gene>
<proteinExistence type="predicted"/>
<keyword evidence="3" id="KW-1185">Reference proteome</keyword>
<dbReference type="EMBL" id="DF846039">
    <property type="protein sequence ID" value="GAT49925.1"/>
    <property type="molecule type" value="Genomic_DNA"/>
</dbReference>
<dbReference type="Gene3D" id="3.50.30.30">
    <property type="match status" value="1"/>
</dbReference>
<organism evidence="2 3">
    <name type="scientific">Mycena chlorophos</name>
    <name type="common">Agaric fungus</name>
    <name type="synonym">Agaricus chlorophos</name>
    <dbReference type="NCBI Taxonomy" id="658473"/>
    <lineage>
        <taxon>Eukaryota</taxon>
        <taxon>Fungi</taxon>
        <taxon>Dikarya</taxon>
        <taxon>Basidiomycota</taxon>
        <taxon>Agaricomycotina</taxon>
        <taxon>Agaricomycetes</taxon>
        <taxon>Agaricomycetidae</taxon>
        <taxon>Agaricales</taxon>
        <taxon>Marasmiineae</taxon>
        <taxon>Mycenaceae</taxon>
        <taxon>Mycena</taxon>
    </lineage>
</organism>
<feature type="signal peptide" evidence="1">
    <location>
        <begin position="1"/>
        <end position="19"/>
    </location>
</feature>
<keyword evidence="1" id="KW-0732">Signal</keyword>
<dbReference type="SUPFAM" id="SSF53187">
    <property type="entry name" value="Zn-dependent exopeptidases"/>
    <property type="match status" value="1"/>
</dbReference>
<protein>
    <submittedName>
        <fullName evidence="2">Uncharacterized protein</fullName>
    </submittedName>
</protein>
<dbReference type="Proteomes" id="UP000815677">
    <property type="component" value="Unassembled WGS sequence"/>
</dbReference>
<reference evidence="2" key="1">
    <citation type="submission" date="2014-09" db="EMBL/GenBank/DDBJ databases">
        <title>Genome sequence of the luminous mushroom Mycena chlorophos for searching fungal bioluminescence genes.</title>
        <authorList>
            <person name="Tanaka Y."/>
            <person name="Kasuga D."/>
            <person name="Oba Y."/>
            <person name="Hase S."/>
            <person name="Sato K."/>
            <person name="Oba Y."/>
            <person name="Sakakibara Y."/>
        </authorList>
    </citation>
    <scope>NUCLEOTIDE SEQUENCE</scope>
</reference>
<name>A0ABQ0LFN3_MYCCL</name>
<sequence length="533" mass="57288">MSRPILSFALLWAIALCGARTTSLGAQLTQAESQVLQDRLLQTNLRGPRWTGNENQYTMTELVAEGMENAGLDVDTIEYDFYRWDPRWWTLKLTLVNGTVIGVPTTGYWPYSGNTNLSGITAPLVDVGTFGILPTGDGDPSTLNLSGVAPLSSGGSIIFFDNPSPTHNYSEPGYHLLGTSRNISSSQIPELGNLTNPHWQGTKTLDWTALYQQGVVGAISAWVNTSDDNAALQFLPNVGSPGNGSTPNAYTVPALYVGSTTGQMIRGLLASGVVANATVVLKAPDVWAQTQTVVAHLDGAAADDTDDTILIFTHSDGPSIIEENGPLVLLSIAEHFASYTPKILNMSLDFVITTGHMSGHHLNESAWMSDYPELLQNAKFAIACEHFGALEWKDEFSSPSMTPVYSATGNLEPMWTMANESKASGSLHDSYLNAFDGTPSSLRMALLAPEYVNGTRSPWYGVGGSAVLGRSSIPTIGIIPQPDYLWASMTDGGWSKLDMNALMVEVDVLIALIQKLDARYVSSSDAESRSRAP</sequence>